<dbReference type="RefSeq" id="WP_263370813.1">
    <property type="nucleotide sequence ID" value="NZ_JAGSYD010000002.1"/>
</dbReference>
<gene>
    <name evidence="1" type="ORF">ACFQBQ_17225</name>
</gene>
<sequence>MGREPRGIKADESFSYSKLERLASGFRKHLGLEPTTRLAGLELYDNLPDTVVNGVPYKVECSVDHLNGVEAEASFNAERGRYQLLLTPETYDLLESGNPHGTWVMVHEYAHVALHGRLLQRLAKMELARKAALYKGTPVPHPFYLDTEWQTDSFTAAALMPAAGIAHLEENPIKVFGQALSLVRCVTTTFGTSQEAAQYRIDTFKRRRYELLSA</sequence>
<evidence type="ECO:0008006" key="3">
    <source>
        <dbReference type="Google" id="ProtNLM"/>
    </source>
</evidence>
<protein>
    <recommendedName>
        <fullName evidence="3">IrrE N-terminal-like domain-containing protein</fullName>
    </recommendedName>
</protein>
<evidence type="ECO:0000313" key="1">
    <source>
        <dbReference type="EMBL" id="MFC6647280.1"/>
    </source>
</evidence>
<comment type="caution">
    <text evidence="1">The sequence shown here is derived from an EMBL/GenBank/DDBJ whole genome shotgun (WGS) entry which is preliminary data.</text>
</comment>
<dbReference type="Proteomes" id="UP001596391">
    <property type="component" value="Unassembled WGS sequence"/>
</dbReference>
<accession>A0ABW1ZE57</accession>
<name>A0ABW1ZE57_9BACT</name>
<reference evidence="2" key="1">
    <citation type="journal article" date="2019" name="Int. J. Syst. Evol. Microbiol.">
        <title>The Global Catalogue of Microorganisms (GCM) 10K type strain sequencing project: providing services to taxonomists for standard genome sequencing and annotation.</title>
        <authorList>
            <consortium name="The Broad Institute Genomics Platform"/>
            <consortium name="The Broad Institute Genome Sequencing Center for Infectious Disease"/>
            <person name="Wu L."/>
            <person name="Ma J."/>
        </authorList>
    </citation>
    <scope>NUCLEOTIDE SEQUENCE [LARGE SCALE GENOMIC DNA]</scope>
    <source>
        <strain evidence="2">CGMCC 1.16026</strain>
    </source>
</reference>
<evidence type="ECO:0000313" key="2">
    <source>
        <dbReference type="Proteomes" id="UP001596391"/>
    </source>
</evidence>
<dbReference type="EMBL" id="JBHSWI010000001">
    <property type="protein sequence ID" value="MFC6647280.1"/>
    <property type="molecule type" value="Genomic_DNA"/>
</dbReference>
<proteinExistence type="predicted"/>
<organism evidence="1 2">
    <name type="scientific">Granulicella cerasi</name>
    <dbReference type="NCBI Taxonomy" id="741063"/>
    <lineage>
        <taxon>Bacteria</taxon>
        <taxon>Pseudomonadati</taxon>
        <taxon>Acidobacteriota</taxon>
        <taxon>Terriglobia</taxon>
        <taxon>Terriglobales</taxon>
        <taxon>Acidobacteriaceae</taxon>
        <taxon>Granulicella</taxon>
    </lineage>
</organism>
<keyword evidence="2" id="KW-1185">Reference proteome</keyword>